<comment type="similarity">
    <text evidence="2">Belongs to the cation diffusion facilitator (CDF) transporter (TC 2.A.4) family. SLC30A subfamily.</text>
</comment>
<feature type="transmembrane region" description="Helical" evidence="8">
    <location>
        <begin position="182"/>
        <end position="201"/>
    </location>
</feature>
<dbReference type="InterPro" id="IPR027470">
    <property type="entry name" value="Cation_efflux_CTD"/>
</dbReference>
<evidence type="ECO:0000259" key="9">
    <source>
        <dbReference type="Pfam" id="PF01545"/>
    </source>
</evidence>
<keyword evidence="3" id="KW-0813">Transport</keyword>
<dbReference type="Gene3D" id="1.20.1510.10">
    <property type="entry name" value="Cation efflux protein transmembrane domain"/>
    <property type="match status" value="1"/>
</dbReference>
<dbReference type="InterPro" id="IPR002524">
    <property type="entry name" value="Cation_efflux"/>
</dbReference>
<evidence type="ECO:0000256" key="3">
    <source>
        <dbReference type="ARBA" id="ARBA00022448"/>
    </source>
</evidence>
<dbReference type="SUPFAM" id="SSF160240">
    <property type="entry name" value="Cation efflux protein cytoplasmic domain-like"/>
    <property type="match status" value="1"/>
</dbReference>
<dbReference type="PANTHER" id="PTHR11562:SF17">
    <property type="entry name" value="RE54080P-RELATED"/>
    <property type="match status" value="1"/>
</dbReference>
<keyword evidence="4 8" id="KW-0812">Transmembrane</keyword>
<feature type="domain" description="Cation efflux protein cytoplasmic" evidence="10">
    <location>
        <begin position="216"/>
        <end position="284"/>
    </location>
</feature>
<evidence type="ECO:0000313" key="11">
    <source>
        <dbReference type="EMBL" id="SDL67992.1"/>
    </source>
</evidence>
<feature type="transmembrane region" description="Helical" evidence="8">
    <location>
        <begin position="115"/>
        <end position="139"/>
    </location>
</feature>
<sequence>MSHTHEHSPAHAPRRALLTALAITATVFFVEFVGGYLSGSMALMADSMHMLSDSAGLMIAVIGTLISQRASTAVATYGFARAEVLTALVNAVSVIAVTVWIVVEALSRLRDPAPIHTRTMMLVALIGLVANAASAVVLHRHKEGSINVRGAFLHVIVDLLGSVAVLAAGAVIALTGFTPADAIASLLIAVLVVPRAWQLLLQSLRVLLEQAPRGFATQRIEPTLRSIDGVIDVHDVHVWSLGGSDVVVTAHLVAHEDAPRGPLLDAAQQRLTDLGVDHPTIQVELPGHTDHERACGASLGR</sequence>
<reference evidence="12" key="1">
    <citation type="submission" date="2016-10" db="EMBL/GenBank/DDBJ databases">
        <authorList>
            <person name="Varghese N."/>
            <person name="Submissions S."/>
        </authorList>
    </citation>
    <scope>NUCLEOTIDE SEQUENCE [LARGE SCALE GENOMIC DNA]</scope>
    <source>
        <strain evidence="12">DSM 20632</strain>
    </source>
</reference>
<dbReference type="GO" id="GO:0005385">
    <property type="term" value="F:zinc ion transmembrane transporter activity"/>
    <property type="evidence" value="ECO:0007669"/>
    <property type="project" value="TreeGrafter"/>
</dbReference>
<dbReference type="OrthoDB" id="9809646at2"/>
<dbReference type="InterPro" id="IPR027469">
    <property type="entry name" value="Cation_efflux_TMD_sf"/>
</dbReference>
<dbReference type="Pfam" id="PF16916">
    <property type="entry name" value="ZT_dimer"/>
    <property type="match status" value="1"/>
</dbReference>
<dbReference type="NCBIfam" id="TIGR01297">
    <property type="entry name" value="CDF"/>
    <property type="match status" value="1"/>
</dbReference>
<dbReference type="GO" id="GO:0005886">
    <property type="term" value="C:plasma membrane"/>
    <property type="evidence" value="ECO:0007669"/>
    <property type="project" value="TreeGrafter"/>
</dbReference>
<evidence type="ECO:0000256" key="7">
    <source>
        <dbReference type="ARBA" id="ARBA00023136"/>
    </source>
</evidence>
<feature type="transmembrane region" description="Helical" evidence="8">
    <location>
        <begin position="151"/>
        <end position="176"/>
    </location>
</feature>
<feature type="transmembrane region" description="Helical" evidence="8">
    <location>
        <begin position="84"/>
        <end position="103"/>
    </location>
</feature>
<feature type="transmembrane region" description="Helical" evidence="8">
    <location>
        <begin position="57"/>
        <end position="77"/>
    </location>
</feature>
<dbReference type="EMBL" id="LT629700">
    <property type="protein sequence ID" value="SDL67992.1"/>
    <property type="molecule type" value="Genomic_DNA"/>
</dbReference>
<dbReference type="AlphaFoldDB" id="A0A1G9M138"/>
<evidence type="ECO:0000256" key="8">
    <source>
        <dbReference type="SAM" id="Phobius"/>
    </source>
</evidence>
<dbReference type="STRING" id="38302.SAMN04488535_0392"/>
<evidence type="ECO:0000313" key="12">
    <source>
        <dbReference type="Proteomes" id="UP000199350"/>
    </source>
</evidence>
<dbReference type="RefSeq" id="WP_092148068.1">
    <property type="nucleotide sequence ID" value="NZ_LT629700.1"/>
</dbReference>
<dbReference type="InterPro" id="IPR058533">
    <property type="entry name" value="Cation_efflux_TM"/>
</dbReference>
<organism evidence="11 12">
    <name type="scientific">Corynebacterium mycetoides</name>
    <dbReference type="NCBI Taxonomy" id="38302"/>
    <lineage>
        <taxon>Bacteria</taxon>
        <taxon>Bacillati</taxon>
        <taxon>Actinomycetota</taxon>
        <taxon>Actinomycetes</taxon>
        <taxon>Mycobacteriales</taxon>
        <taxon>Corynebacteriaceae</taxon>
        <taxon>Corynebacterium</taxon>
    </lineage>
</organism>
<evidence type="ECO:0000256" key="4">
    <source>
        <dbReference type="ARBA" id="ARBA00022692"/>
    </source>
</evidence>
<evidence type="ECO:0000256" key="5">
    <source>
        <dbReference type="ARBA" id="ARBA00022989"/>
    </source>
</evidence>
<gene>
    <name evidence="11" type="ORF">SAMN04488535_0392</name>
</gene>
<dbReference type="Pfam" id="PF01545">
    <property type="entry name" value="Cation_efflux"/>
    <property type="match status" value="1"/>
</dbReference>
<evidence type="ECO:0000256" key="1">
    <source>
        <dbReference type="ARBA" id="ARBA00004141"/>
    </source>
</evidence>
<name>A0A1G9M138_9CORY</name>
<keyword evidence="6" id="KW-0406">Ion transport</keyword>
<feature type="transmembrane region" description="Helical" evidence="8">
    <location>
        <begin position="16"/>
        <end position="37"/>
    </location>
</feature>
<evidence type="ECO:0000256" key="6">
    <source>
        <dbReference type="ARBA" id="ARBA00023065"/>
    </source>
</evidence>
<dbReference type="InterPro" id="IPR036837">
    <property type="entry name" value="Cation_efflux_CTD_sf"/>
</dbReference>
<keyword evidence="5 8" id="KW-1133">Transmembrane helix</keyword>
<keyword evidence="12" id="KW-1185">Reference proteome</keyword>
<keyword evidence="7 8" id="KW-0472">Membrane</keyword>
<dbReference type="Proteomes" id="UP000199350">
    <property type="component" value="Chromosome I"/>
</dbReference>
<accession>A0A1G9M138</accession>
<protein>
    <submittedName>
        <fullName evidence="11">Cobalt-zinc-cadmium efflux system protein</fullName>
    </submittedName>
</protein>
<evidence type="ECO:0000259" key="10">
    <source>
        <dbReference type="Pfam" id="PF16916"/>
    </source>
</evidence>
<dbReference type="PANTHER" id="PTHR11562">
    <property type="entry name" value="CATION EFFLUX PROTEIN/ ZINC TRANSPORTER"/>
    <property type="match status" value="1"/>
</dbReference>
<evidence type="ECO:0000256" key="2">
    <source>
        <dbReference type="ARBA" id="ARBA00008873"/>
    </source>
</evidence>
<comment type="subcellular location">
    <subcellularLocation>
        <location evidence="1">Membrane</location>
        <topology evidence="1">Multi-pass membrane protein</topology>
    </subcellularLocation>
</comment>
<proteinExistence type="inferred from homology"/>
<dbReference type="InterPro" id="IPR050681">
    <property type="entry name" value="CDF/SLC30A"/>
</dbReference>
<feature type="domain" description="Cation efflux protein transmembrane" evidence="9">
    <location>
        <begin position="18"/>
        <end position="208"/>
    </location>
</feature>
<dbReference type="SUPFAM" id="SSF161111">
    <property type="entry name" value="Cation efflux protein transmembrane domain-like"/>
    <property type="match status" value="1"/>
</dbReference>